<dbReference type="Pfam" id="PF08353">
    <property type="entry name" value="MurT_C"/>
    <property type="match status" value="1"/>
</dbReference>
<dbReference type="SUPFAM" id="SSF53623">
    <property type="entry name" value="MurD-like peptide ligases, catalytic domain"/>
    <property type="match status" value="2"/>
</dbReference>
<dbReference type="InterPro" id="IPR036565">
    <property type="entry name" value="Mur-like_cat_sf"/>
</dbReference>
<reference evidence="5" key="1">
    <citation type="submission" date="2021-01" db="EMBL/GenBank/DDBJ databases">
        <title>Whole genome shotgun sequence of Rugosimonospora africana NBRC 104875.</title>
        <authorList>
            <person name="Komaki H."/>
            <person name="Tamura T."/>
        </authorList>
    </citation>
    <scope>NUCLEOTIDE SEQUENCE</scope>
    <source>
        <strain evidence="5">NBRC 104875</strain>
    </source>
</reference>
<comment type="caution">
    <text evidence="5">The sequence shown here is derived from an EMBL/GenBank/DDBJ whole genome shotgun (WGS) entry which is preliminary data.</text>
</comment>
<accession>A0A8J3VU31</accession>
<dbReference type="GO" id="GO:0016881">
    <property type="term" value="F:acid-amino acid ligase activity"/>
    <property type="evidence" value="ECO:0007669"/>
    <property type="project" value="InterPro"/>
</dbReference>
<feature type="compositionally biased region" description="Low complexity" evidence="2">
    <location>
        <begin position="370"/>
        <end position="397"/>
    </location>
</feature>
<comment type="catalytic activity">
    <reaction evidence="1">
        <text>beta-D-GlcNAc-(1-&gt;4)-Mur2Ac(oyl-L-Ala-gamma-D-O-P-Glu-L-Lys-D-Ala-D-Ala)-di-trans,octa-cis-undecaprenyl diphosphate + NH4(+) = beta-D-GlcNAc-(1-&gt;4)-Mur2Ac(oyl-L-Ala-D-isoglutaminyl-L-Lys-D-Ala-D-Ala)-di-trans,octa-cis-undecaprenyl diphosphate + phosphate + H(+)</text>
        <dbReference type="Rhea" id="RHEA:57932"/>
        <dbReference type="ChEBI" id="CHEBI:15378"/>
        <dbReference type="ChEBI" id="CHEBI:28938"/>
        <dbReference type="ChEBI" id="CHEBI:43474"/>
        <dbReference type="ChEBI" id="CHEBI:62233"/>
        <dbReference type="ChEBI" id="CHEBI:143132"/>
    </reaction>
</comment>
<keyword evidence="1" id="KW-0436">Ligase</keyword>
<evidence type="ECO:0000259" key="4">
    <source>
        <dbReference type="Pfam" id="PF08353"/>
    </source>
</evidence>
<dbReference type="PANTHER" id="PTHR23135:SF7">
    <property type="entry name" value="LIPID II ISOGLUTAMINYL SYNTHASE (GLUTAMINE-HYDROLYZING) SUBUNIT MURT"/>
    <property type="match status" value="1"/>
</dbReference>
<keyword evidence="6" id="KW-1185">Reference proteome</keyword>
<dbReference type="GO" id="GO:0071555">
    <property type="term" value="P:cell wall organization"/>
    <property type="evidence" value="ECO:0007669"/>
    <property type="project" value="UniProtKB-KW"/>
</dbReference>
<keyword evidence="1" id="KW-0067">ATP-binding</keyword>
<dbReference type="EC" id="6.3.5.13" evidence="1"/>
<feature type="active site" evidence="1">
    <location>
        <position position="553"/>
    </location>
</feature>
<dbReference type="Pfam" id="PF08245">
    <property type="entry name" value="Mur_ligase_M"/>
    <property type="match status" value="1"/>
</dbReference>
<dbReference type="InterPro" id="IPR013564">
    <property type="entry name" value="MurT_C"/>
</dbReference>
<dbReference type="UniPathway" id="UPA00219"/>
<keyword evidence="1" id="KW-0547">Nucleotide-binding</keyword>
<protein>
    <recommendedName>
        <fullName evidence="1">Lipid II isoglutaminyl synthase (glutamine-hydrolyzing) subunit MurT</fullName>
        <ecNumber evidence="1">6.3.5.13</ecNumber>
    </recommendedName>
</protein>
<dbReference type="HAMAP" id="MF_02214">
    <property type="entry name" value="Lipid_II_synth_MurT"/>
    <property type="match status" value="1"/>
</dbReference>
<name>A0A8J3VU31_9ACTN</name>
<feature type="binding site" evidence="1">
    <location>
        <position position="434"/>
    </location>
    <ligand>
        <name>Zn(2+)</name>
        <dbReference type="ChEBI" id="CHEBI:29105"/>
    </ligand>
</feature>
<dbReference type="GO" id="GO:0005524">
    <property type="term" value="F:ATP binding"/>
    <property type="evidence" value="ECO:0007669"/>
    <property type="project" value="UniProtKB-UniRule"/>
</dbReference>
<evidence type="ECO:0000256" key="1">
    <source>
        <dbReference type="HAMAP-Rule" id="MF_02214"/>
    </source>
</evidence>
<feature type="region of interest" description="Disordered" evidence="2">
    <location>
        <begin position="247"/>
        <end position="324"/>
    </location>
</feature>
<proteinExistence type="inferred from homology"/>
<dbReference type="GO" id="GO:0009252">
    <property type="term" value="P:peptidoglycan biosynthetic process"/>
    <property type="evidence" value="ECO:0007669"/>
    <property type="project" value="UniProtKB-UniRule"/>
</dbReference>
<feature type="binding site" evidence="1">
    <location>
        <position position="437"/>
    </location>
    <ligand>
        <name>Zn(2+)</name>
        <dbReference type="ChEBI" id="CHEBI:29105"/>
    </ligand>
</feature>
<feature type="region of interest" description="Disordered" evidence="2">
    <location>
        <begin position="339"/>
        <end position="428"/>
    </location>
</feature>
<keyword evidence="1" id="KW-0862">Zinc</keyword>
<evidence type="ECO:0000259" key="3">
    <source>
        <dbReference type="Pfam" id="PF08245"/>
    </source>
</evidence>
<keyword evidence="1" id="KW-0573">Peptidoglycan synthesis</keyword>
<evidence type="ECO:0000313" key="6">
    <source>
        <dbReference type="Proteomes" id="UP000642748"/>
    </source>
</evidence>
<feature type="compositionally biased region" description="Low complexity" evidence="2">
    <location>
        <begin position="272"/>
        <end position="307"/>
    </location>
</feature>
<comment type="subunit">
    <text evidence="1">Forms a heterodimer with GatD.</text>
</comment>
<comment type="catalytic activity">
    <reaction evidence="1">
        <text>beta-D-GlcNAc-(1-&gt;4)-Mur2Ac(oyl-L-Ala-gamma-D-Glu-L-Lys-D-Ala-D-Ala)-di-trans,octa-cis-undecaprenyl diphosphate + L-glutamine + ATP + H2O = beta-D-GlcNAc-(1-&gt;4)-Mur2Ac(oyl-L-Ala-D-isoglutaminyl-L-Lys-D-Ala-D-Ala)-di-trans,octa-cis-undecaprenyl diphosphate + L-glutamate + ADP + phosphate + H(+)</text>
        <dbReference type="Rhea" id="RHEA:57928"/>
        <dbReference type="ChEBI" id="CHEBI:15377"/>
        <dbReference type="ChEBI" id="CHEBI:15378"/>
        <dbReference type="ChEBI" id="CHEBI:29985"/>
        <dbReference type="ChEBI" id="CHEBI:30616"/>
        <dbReference type="ChEBI" id="CHEBI:43474"/>
        <dbReference type="ChEBI" id="CHEBI:58359"/>
        <dbReference type="ChEBI" id="CHEBI:60033"/>
        <dbReference type="ChEBI" id="CHEBI:62233"/>
        <dbReference type="ChEBI" id="CHEBI:456216"/>
        <dbReference type="EC" id="6.3.5.13"/>
    </reaction>
</comment>
<dbReference type="InterPro" id="IPR013221">
    <property type="entry name" value="Mur_ligase_cen"/>
</dbReference>
<dbReference type="GO" id="GO:0008270">
    <property type="term" value="F:zinc ion binding"/>
    <property type="evidence" value="ECO:0007669"/>
    <property type="project" value="UniProtKB-UniRule"/>
</dbReference>
<dbReference type="Proteomes" id="UP000642748">
    <property type="component" value="Unassembled WGS sequence"/>
</dbReference>
<dbReference type="InterPro" id="IPR043703">
    <property type="entry name" value="Lipid_II_synth_MurT"/>
</dbReference>
<feature type="domain" description="Mur ligase central" evidence="3">
    <location>
        <begin position="74"/>
        <end position="185"/>
    </location>
</feature>
<comment type="similarity">
    <text evidence="1">Belongs to the MurCDEF family. MurT subfamily.</text>
</comment>
<keyword evidence="1" id="KW-0133">Cell shape</keyword>
<dbReference type="PANTHER" id="PTHR23135">
    <property type="entry name" value="MUR LIGASE FAMILY MEMBER"/>
    <property type="match status" value="1"/>
</dbReference>
<feature type="compositionally biased region" description="Polar residues" evidence="2">
    <location>
        <begin position="351"/>
        <end position="365"/>
    </location>
</feature>
<feature type="binding site" evidence="1">
    <location>
        <position position="216"/>
    </location>
    <ligand>
        <name>Zn(2+)</name>
        <dbReference type="ChEBI" id="CHEBI:29105"/>
    </ligand>
</feature>
<keyword evidence="1" id="KW-0961">Cell wall biogenesis/degradation</keyword>
<dbReference type="AlphaFoldDB" id="A0A8J3VU31"/>
<organism evidence="5 6">
    <name type="scientific">Rugosimonospora africana</name>
    <dbReference type="NCBI Taxonomy" id="556532"/>
    <lineage>
        <taxon>Bacteria</taxon>
        <taxon>Bacillati</taxon>
        <taxon>Actinomycetota</taxon>
        <taxon>Actinomycetes</taxon>
        <taxon>Micromonosporales</taxon>
        <taxon>Micromonosporaceae</taxon>
        <taxon>Rugosimonospora</taxon>
    </lineage>
</organism>
<feature type="domain" description="Lipid II isoglutaminyl synthase (glutamine-hydrolyzing) subunit MurT C-terminal" evidence="4">
    <location>
        <begin position="521"/>
        <end position="617"/>
    </location>
</feature>
<dbReference type="Gene3D" id="3.40.1190.10">
    <property type="entry name" value="Mur-like, catalytic domain"/>
    <property type="match status" value="2"/>
</dbReference>
<dbReference type="GO" id="GO:0008360">
    <property type="term" value="P:regulation of cell shape"/>
    <property type="evidence" value="ECO:0007669"/>
    <property type="project" value="UniProtKB-KW"/>
</dbReference>
<gene>
    <name evidence="1" type="primary">murT</name>
    <name evidence="5" type="ORF">Raf01_72190</name>
</gene>
<comment type="pathway">
    <text evidence="1">Cell wall biogenesis; peptidoglycan biosynthesis.</text>
</comment>
<evidence type="ECO:0000313" key="5">
    <source>
        <dbReference type="EMBL" id="GIH19047.1"/>
    </source>
</evidence>
<dbReference type="EMBL" id="BONZ01000076">
    <property type="protein sequence ID" value="GIH19047.1"/>
    <property type="molecule type" value="Genomic_DNA"/>
</dbReference>
<sequence length="629" mass="63815">MDWRYRATGSDTLARVTTRKPLRAKLATSVSKGAAALSRATGRGDGSVIGGRLGLMIDPDLLAHLSNGRQIALISGTNGKTTTTRLATAALGVLGPVATNSYGANMPTGHTSALAKAGDTPYAVLETDEHYLPQVLAATHPKVIALLNLSRDQLDRAKEVAMMAQLWQETLRGQPVHLVANADDPMVVWATGGSDRVTWVAAGQRWHDDSWVCPECGGAIARAGETPPAAASALAASGQAPGSMIASGNIPHDGPPGGLAGPIPGAAGPGMPGAVPGMPSAAGPGMPGPAGAAFAPPETIHTSAAPPNAAPPSTAPPNAVQANTAGAASVAAEAAAASGIRTSATAPPTVETGSTAPTMTQSGPTAPSMAPGGPIPAVVAPAGAAASSPTAQTAPGPLRSETMPASQGGEPSVDAVAEPLVDSGGGNPDADWHCTNCALRRPTPQWTVDSDAVVDPWGVRHRITLQLPGRVNRANAATALAIAAEFGVPPAEAAPRLAEVASVAGRYAQVERDGKAIRLLLAKNPAGWLEAFDMADHAPTLLSINARDPDGLDTSWLFDVDFSPLAGRPVLISGDRAFDLAVRLEVNGVPFTHVRSFAQALAATPPGRLEVIANYTAFQDIRAELDRVN</sequence>
<evidence type="ECO:0000256" key="2">
    <source>
        <dbReference type="SAM" id="MobiDB-lite"/>
    </source>
</evidence>
<feature type="binding site" evidence="1">
    <location>
        <position position="213"/>
    </location>
    <ligand>
        <name>Zn(2+)</name>
        <dbReference type="ChEBI" id="CHEBI:29105"/>
    </ligand>
</feature>
<keyword evidence="1" id="KW-0479">Metal-binding</keyword>
<comment type="function">
    <text evidence="1">The lipid II isoglutaminyl synthase complex catalyzes the formation of alpha-D-isoglutamine in the cell wall lipid II stem peptide. The MurT subunit catalyzes the ATP-dependent amidation of D-glutamate residue of lipid II, converting it to an isoglutamine residue.</text>
</comment>
<dbReference type="GO" id="GO:0140282">
    <property type="term" value="F:carbon-nitrogen ligase activity on lipid II"/>
    <property type="evidence" value="ECO:0007669"/>
    <property type="project" value="UniProtKB-UniRule"/>
</dbReference>
<comment type="catalytic activity">
    <reaction evidence="1">
        <text>beta-D-GlcNAc-(1-&gt;4)-Mur2Ac(oyl-L-Ala-gamma-D-Glu-L-Lys-D-Ala-D-Ala)-di-trans,octa-cis-undecaprenyl diphosphate + ATP = beta-D-GlcNAc-(1-&gt;4)-Mur2Ac(oyl-L-Ala-gamma-D-O-P-Glu-L-Lys-D-Ala-D-Ala)-di-trans,octa-cis-undecaprenyl diphosphate + ADP</text>
        <dbReference type="Rhea" id="RHEA:59488"/>
        <dbReference type="ChEBI" id="CHEBI:30616"/>
        <dbReference type="ChEBI" id="CHEBI:60033"/>
        <dbReference type="ChEBI" id="CHEBI:143132"/>
        <dbReference type="ChEBI" id="CHEBI:456216"/>
    </reaction>
</comment>